<protein>
    <submittedName>
        <fullName evidence="1">Uncharacterized protein</fullName>
    </submittedName>
</protein>
<evidence type="ECO:0000313" key="1">
    <source>
        <dbReference type="EMBL" id="KAK3272734.1"/>
    </source>
</evidence>
<keyword evidence="2" id="KW-1185">Reference proteome</keyword>
<accession>A0AAE0L5Q0</accession>
<reference evidence="1 2" key="1">
    <citation type="journal article" date="2015" name="Genome Biol. Evol.">
        <title>Comparative Genomics of a Bacterivorous Green Alga Reveals Evolutionary Causalities and Consequences of Phago-Mixotrophic Mode of Nutrition.</title>
        <authorList>
            <person name="Burns J.A."/>
            <person name="Paasch A."/>
            <person name="Narechania A."/>
            <person name="Kim E."/>
        </authorList>
    </citation>
    <scope>NUCLEOTIDE SEQUENCE [LARGE SCALE GENOMIC DNA]</scope>
    <source>
        <strain evidence="1 2">PLY_AMNH</strain>
    </source>
</reference>
<dbReference type="Proteomes" id="UP001190700">
    <property type="component" value="Unassembled WGS sequence"/>
</dbReference>
<dbReference type="EMBL" id="LGRX02008814">
    <property type="protein sequence ID" value="KAK3272734.1"/>
    <property type="molecule type" value="Genomic_DNA"/>
</dbReference>
<evidence type="ECO:0000313" key="2">
    <source>
        <dbReference type="Proteomes" id="UP001190700"/>
    </source>
</evidence>
<organism evidence="1 2">
    <name type="scientific">Cymbomonas tetramitiformis</name>
    <dbReference type="NCBI Taxonomy" id="36881"/>
    <lineage>
        <taxon>Eukaryota</taxon>
        <taxon>Viridiplantae</taxon>
        <taxon>Chlorophyta</taxon>
        <taxon>Pyramimonadophyceae</taxon>
        <taxon>Pyramimonadales</taxon>
        <taxon>Pyramimonadaceae</taxon>
        <taxon>Cymbomonas</taxon>
    </lineage>
</organism>
<dbReference type="AlphaFoldDB" id="A0AAE0L5Q0"/>
<sequence>MEQWAEGWDLWVVGEIYRQKIAWQNVAIRLSVACKASMKTWLRSDEANLKLKRGVTQRSKAIRDLLKECEQKEVERVYLARKVQKMGDVTKMLSDLVMTQREQLLRCLQEILVQQPQDMKGHASGVGTLLNSVNANYNEMASAQFKEMQQVMDQLKGMMEKHSQSMTSHSDSSGKMIQNIQRNYEAMSETQHSRLKQMAKRIEKETDITKHMNRCAKLLNASGSIQEMPSAFSTKVKQPRVARFLRKKLSGKSVVDVKKFSKVK</sequence>
<comment type="caution">
    <text evidence="1">The sequence shown here is derived from an EMBL/GenBank/DDBJ whole genome shotgun (WGS) entry which is preliminary data.</text>
</comment>
<gene>
    <name evidence="1" type="ORF">CYMTET_18985</name>
</gene>
<name>A0AAE0L5Q0_9CHLO</name>
<proteinExistence type="predicted"/>